<protein>
    <submittedName>
        <fullName evidence="2">Uncharacterized protein</fullName>
    </submittedName>
</protein>
<evidence type="ECO:0000313" key="2">
    <source>
        <dbReference type="EMBL" id="EFN75312.1"/>
    </source>
</evidence>
<organism evidence="3">
    <name type="scientific">Harpegnathos saltator</name>
    <name type="common">Jerdon's jumping ant</name>
    <dbReference type="NCBI Taxonomy" id="610380"/>
    <lineage>
        <taxon>Eukaryota</taxon>
        <taxon>Metazoa</taxon>
        <taxon>Ecdysozoa</taxon>
        <taxon>Arthropoda</taxon>
        <taxon>Hexapoda</taxon>
        <taxon>Insecta</taxon>
        <taxon>Pterygota</taxon>
        <taxon>Neoptera</taxon>
        <taxon>Endopterygota</taxon>
        <taxon>Hymenoptera</taxon>
        <taxon>Apocrita</taxon>
        <taxon>Aculeata</taxon>
        <taxon>Formicoidea</taxon>
        <taxon>Formicidae</taxon>
        <taxon>Ponerinae</taxon>
        <taxon>Ponerini</taxon>
        <taxon>Harpegnathos</taxon>
    </lineage>
</organism>
<dbReference type="EMBL" id="GL453897">
    <property type="protein sequence ID" value="EFN75312.1"/>
    <property type="molecule type" value="Genomic_DNA"/>
</dbReference>
<evidence type="ECO:0000256" key="1">
    <source>
        <dbReference type="SAM" id="MobiDB-lite"/>
    </source>
</evidence>
<keyword evidence="3" id="KW-1185">Reference proteome</keyword>
<proteinExistence type="predicted"/>
<dbReference type="Proteomes" id="UP000008237">
    <property type="component" value="Unassembled WGS sequence"/>
</dbReference>
<dbReference type="AlphaFoldDB" id="E2C9S2"/>
<reference evidence="2 3" key="1">
    <citation type="journal article" date="2010" name="Science">
        <title>Genomic comparison of the ants Camponotus floridanus and Harpegnathos saltator.</title>
        <authorList>
            <person name="Bonasio R."/>
            <person name="Zhang G."/>
            <person name="Ye C."/>
            <person name="Mutti N.S."/>
            <person name="Fang X."/>
            <person name="Qin N."/>
            <person name="Donahue G."/>
            <person name="Yang P."/>
            <person name="Li Q."/>
            <person name="Li C."/>
            <person name="Zhang P."/>
            <person name="Huang Z."/>
            <person name="Berger S.L."/>
            <person name="Reinberg D."/>
            <person name="Wang J."/>
            <person name="Liebig J."/>
        </authorList>
    </citation>
    <scope>NUCLEOTIDE SEQUENCE [LARGE SCALE GENOMIC DNA]</scope>
    <source>
        <strain evidence="2 3">R22 G/1</strain>
    </source>
</reference>
<sequence length="284" mass="32027">MISAPMVTAGIREPDVVRVEGDNTEIEFSGSEIDVNEEWRSESDDDDLTATEATPRHHKKVSLLPLCHDERRRRTKKLHSHLAKENLPGSLAIVGFSKHATTASHNSTVLSQLSNATVDLSDEFPIPYIRLDPNDRCTIFDFKRQTGNPVIVLLITLPAVEWRYLYTRVNMITMSQYETTDDDSRPAECDDSSRVIGFERHRDDDSLSHYVTATVRKSPPWHSIPPLSITSSTVPTATGGGVSTIECYNEDDEQWVNEDARTVVSIPQHCSIVITTRRDEPRQR</sequence>
<gene>
    <name evidence="2" type="ORF">EAI_05237</name>
</gene>
<feature type="region of interest" description="Disordered" evidence="1">
    <location>
        <begin position="35"/>
        <end position="55"/>
    </location>
</feature>
<accession>E2C9S2</accession>
<dbReference type="InParanoid" id="E2C9S2"/>
<evidence type="ECO:0000313" key="3">
    <source>
        <dbReference type="Proteomes" id="UP000008237"/>
    </source>
</evidence>
<name>E2C9S2_HARSA</name>